<feature type="transmembrane region" description="Helical" evidence="6">
    <location>
        <begin position="7"/>
        <end position="30"/>
    </location>
</feature>
<dbReference type="GO" id="GO:0005886">
    <property type="term" value="C:plasma membrane"/>
    <property type="evidence" value="ECO:0007669"/>
    <property type="project" value="TreeGrafter"/>
</dbReference>
<dbReference type="Gene3D" id="1.10.1450.10">
    <property type="entry name" value="Tetraspanin"/>
    <property type="match status" value="1"/>
</dbReference>
<keyword evidence="4 6" id="KW-1133">Transmembrane helix</keyword>
<comment type="similarity">
    <text evidence="2 6">Belongs to the tetraspanin (TM4SF) family.</text>
</comment>
<dbReference type="AlphaFoldDB" id="A0A455LJ62"/>
<dbReference type="PROSITE" id="PS00421">
    <property type="entry name" value="TM4_1"/>
    <property type="match status" value="1"/>
</dbReference>
<evidence type="ECO:0000256" key="1">
    <source>
        <dbReference type="ARBA" id="ARBA00004141"/>
    </source>
</evidence>
<keyword evidence="3 6" id="KW-0812">Transmembrane</keyword>
<name>A0A455LJ62_MACRS</name>
<dbReference type="SUPFAM" id="SSF48652">
    <property type="entry name" value="Tetraspanin"/>
    <property type="match status" value="1"/>
</dbReference>
<accession>A0A455LJ62</accession>
<dbReference type="EMBL" id="MG755750">
    <property type="protein sequence ID" value="AYF60475.1"/>
    <property type="molecule type" value="mRNA"/>
</dbReference>
<dbReference type="InterPro" id="IPR000301">
    <property type="entry name" value="Tetraspanin_animals"/>
</dbReference>
<dbReference type="PIRSF" id="PIRSF002419">
    <property type="entry name" value="Tetraspanin"/>
    <property type="match status" value="1"/>
</dbReference>
<dbReference type="InterPro" id="IPR018503">
    <property type="entry name" value="Tetraspanin_CS"/>
</dbReference>
<dbReference type="InterPro" id="IPR008952">
    <property type="entry name" value="Tetraspanin_EC2_sf"/>
</dbReference>
<dbReference type="PRINTS" id="PR00259">
    <property type="entry name" value="TMFOUR"/>
</dbReference>
<comment type="subcellular location">
    <subcellularLocation>
        <location evidence="1 6">Membrane</location>
        <topology evidence="1 6">Multi-pass membrane protein</topology>
    </subcellularLocation>
</comment>
<dbReference type="Pfam" id="PF00335">
    <property type="entry name" value="Tetraspanin"/>
    <property type="match status" value="1"/>
</dbReference>
<reference evidence="7" key="1">
    <citation type="submission" date="2018-01" db="EMBL/GenBank/DDBJ databases">
        <authorList>
            <person name="Zhu X.-J."/>
            <person name="Dai Z.-M."/>
        </authorList>
    </citation>
    <scope>NUCLEOTIDE SEQUENCE</scope>
</reference>
<feature type="transmembrane region" description="Helical" evidence="6">
    <location>
        <begin position="83"/>
        <end position="102"/>
    </location>
</feature>
<sequence>MGCCNKFALFVINFLVFGIGVAVVVLASLVISKDNVYGALLQQGVLSLPIIILIAGLLILLIGFLGCCGALKENSCMLKTYAAIVLILLIAEVVLGILILVYTNQAENVIKDGMGEIFEQYGNGDKALKESLDHAQHDLKCCGVNNYTDWSDYPYGQRTGGVADGCCKVMSEGCGNGILNKPSSEIDQLIHTQGCYDAIKDDIQGVAIGLGVVCIALALVQLLSISCACGIANKSSHYA</sequence>
<evidence type="ECO:0000313" key="7">
    <source>
        <dbReference type="EMBL" id="AYF60475.1"/>
    </source>
</evidence>
<feature type="transmembrane region" description="Helical" evidence="6">
    <location>
        <begin position="50"/>
        <end position="71"/>
    </location>
</feature>
<evidence type="ECO:0000256" key="4">
    <source>
        <dbReference type="ARBA" id="ARBA00022989"/>
    </source>
</evidence>
<dbReference type="InterPro" id="IPR018499">
    <property type="entry name" value="Tetraspanin/Peripherin"/>
</dbReference>
<protein>
    <recommendedName>
        <fullName evidence="6">Tetraspanin</fullName>
    </recommendedName>
</protein>
<dbReference type="PANTHER" id="PTHR19282:SF456">
    <property type="entry name" value="CD63 MOLECULE"/>
    <property type="match status" value="1"/>
</dbReference>
<proteinExistence type="evidence at transcript level"/>
<evidence type="ECO:0000256" key="2">
    <source>
        <dbReference type="ARBA" id="ARBA00006840"/>
    </source>
</evidence>
<keyword evidence="5 6" id="KW-0472">Membrane</keyword>
<organism evidence="7">
    <name type="scientific">Macrobrachium rosenbergii</name>
    <name type="common">Giant fresh water prawn</name>
    <dbReference type="NCBI Taxonomy" id="79674"/>
    <lineage>
        <taxon>Eukaryota</taxon>
        <taxon>Metazoa</taxon>
        <taxon>Ecdysozoa</taxon>
        <taxon>Arthropoda</taxon>
        <taxon>Crustacea</taxon>
        <taxon>Multicrustacea</taxon>
        <taxon>Malacostraca</taxon>
        <taxon>Eumalacostraca</taxon>
        <taxon>Eucarida</taxon>
        <taxon>Decapoda</taxon>
        <taxon>Pleocyemata</taxon>
        <taxon>Caridea</taxon>
        <taxon>Palaemonoidea</taxon>
        <taxon>Palaemonidae</taxon>
        <taxon>Macrobrachium</taxon>
    </lineage>
</organism>
<evidence type="ECO:0000256" key="3">
    <source>
        <dbReference type="ARBA" id="ARBA00022692"/>
    </source>
</evidence>
<feature type="transmembrane region" description="Helical" evidence="6">
    <location>
        <begin position="206"/>
        <end position="232"/>
    </location>
</feature>
<evidence type="ECO:0000256" key="5">
    <source>
        <dbReference type="ARBA" id="ARBA00023136"/>
    </source>
</evidence>
<evidence type="ECO:0000256" key="6">
    <source>
        <dbReference type="RuleBase" id="RU361218"/>
    </source>
</evidence>
<dbReference type="PANTHER" id="PTHR19282">
    <property type="entry name" value="TETRASPANIN"/>
    <property type="match status" value="1"/>
</dbReference>